<evidence type="ECO:0008006" key="3">
    <source>
        <dbReference type="Google" id="ProtNLM"/>
    </source>
</evidence>
<dbReference type="EMBL" id="JADNYJ010000029">
    <property type="protein sequence ID" value="KAF8903654.1"/>
    <property type="molecule type" value="Genomic_DNA"/>
</dbReference>
<dbReference type="AlphaFoldDB" id="A0A9P5TQH5"/>
<dbReference type="Proteomes" id="UP000724874">
    <property type="component" value="Unassembled WGS sequence"/>
</dbReference>
<sequence>MSSSENNARPAPILGLPPEVTCKIFECALETLTEIHHTNRSSLLPEVVISHMCSSWRAIALEHSILWTSFCYRGSLSPRFPLDRLEAYLKRSGSRTLQLWLEFRGNQRRKPQNMGNEVELLDVSLSHIARWSRVTILVNHGITFDANTWEALRSPSVSAENLEHFALYWVPEEGTFTSSMTTDGLADLEIMVGGAPKLQSFVTNGRSGAICLPKLESLNNITTLSLEIRFGDESPMLTCHAFVQRFLYLPCLEDVSIVGDIFRLPHSTHNLGLIRMNALRHLRFNSPNMLKLLPFLQAPLLKALVIRNDGHGFIPACIALDNIEPYTFPSLQTLVLTEVQADSMSPQQGQYFLKMTSMATEITFSQESSRKQFFSPMLHIPNLLIQYWPRLETLTLNVDTVSNQVDFSALVVVPFQNKITLRLTHAVFLYWKAFEKSADIRSFPARKINIQPIKYDANDVLYGPLCQAVNGPWGMCHHFGEYFQDEFHIHTHFHSNLH</sequence>
<evidence type="ECO:0000313" key="1">
    <source>
        <dbReference type="EMBL" id="KAF8903654.1"/>
    </source>
</evidence>
<name>A0A9P5TQH5_GYMJU</name>
<gene>
    <name evidence="1" type="ORF">CPB84DRAFT_1899735</name>
</gene>
<evidence type="ECO:0000313" key="2">
    <source>
        <dbReference type="Proteomes" id="UP000724874"/>
    </source>
</evidence>
<proteinExistence type="predicted"/>
<accession>A0A9P5TQH5</accession>
<keyword evidence="2" id="KW-1185">Reference proteome</keyword>
<reference evidence="1" key="1">
    <citation type="submission" date="2020-11" db="EMBL/GenBank/DDBJ databases">
        <authorList>
            <consortium name="DOE Joint Genome Institute"/>
            <person name="Ahrendt S."/>
            <person name="Riley R."/>
            <person name="Andreopoulos W."/>
            <person name="LaButti K."/>
            <person name="Pangilinan J."/>
            <person name="Ruiz-duenas F.J."/>
            <person name="Barrasa J.M."/>
            <person name="Sanchez-Garcia M."/>
            <person name="Camarero S."/>
            <person name="Miyauchi S."/>
            <person name="Serrano A."/>
            <person name="Linde D."/>
            <person name="Babiker R."/>
            <person name="Drula E."/>
            <person name="Ayuso-Fernandez I."/>
            <person name="Pacheco R."/>
            <person name="Padilla G."/>
            <person name="Ferreira P."/>
            <person name="Barriuso J."/>
            <person name="Kellner H."/>
            <person name="Castanera R."/>
            <person name="Alfaro M."/>
            <person name="Ramirez L."/>
            <person name="Pisabarro A.G."/>
            <person name="Kuo A."/>
            <person name="Tritt A."/>
            <person name="Lipzen A."/>
            <person name="He G."/>
            <person name="Yan M."/>
            <person name="Ng V."/>
            <person name="Cullen D."/>
            <person name="Martin F."/>
            <person name="Rosso M.-N."/>
            <person name="Henrissat B."/>
            <person name="Hibbett D."/>
            <person name="Martinez A.T."/>
            <person name="Grigoriev I.V."/>
        </authorList>
    </citation>
    <scope>NUCLEOTIDE SEQUENCE</scope>
    <source>
        <strain evidence="1">AH 44721</strain>
    </source>
</reference>
<organism evidence="1 2">
    <name type="scientific">Gymnopilus junonius</name>
    <name type="common">Spectacular rustgill mushroom</name>
    <name type="synonym">Gymnopilus spectabilis subsp. junonius</name>
    <dbReference type="NCBI Taxonomy" id="109634"/>
    <lineage>
        <taxon>Eukaryota</taxon>
        <taxon>Fungi</taxon>
        <taxon>Dikarya</taxon>
        <taxon>Basidiomycota</taxon>
        <taxon>Agaricomycotina</taxon>
        <taxon>Agaricomycetes</taxon>
        <taxon>Agaricomycetidae</taxon>
        <taxon>Agaricales</taxon>
        <taxon>Agaricineae</taxon>
        <taxon>Hymenogastraceae</taxon>
        <taxon>Gymnopilus</taxon>
    </lineage>
</organism>
<dbReference type="OrthoDB" id="3023006at2759"/>
<comment type="caution">
    <text evidence="1">The sequence shown here is derived from an EMBL/GenBank/DDBJ whole genome shotgun (WGS) entry which is preliminary data.</text>
</comment>
<protein>
    <recommendedName>
        <fullName evidence="3">F-box domain-containing protein</fullName>
    </recommendedName>
</protein>